<keyword evidence="9" id="KW-1185">Reference proteome</keyword>
<sequence length="227" mass="23460">MDTTDLMSFFAVSLLLIVTPGPDWAFVLGHAFRRRPLLWPLLGIGLGYLGLTTVVAGGLGALVARHPALLTVVTLAGIVVLLRIGWQMLRAALDGPVSVEVDTADPEAASGGGGVATLTRVRAETGVEKRTKVLATGAAVSGLNPKGLMLFIALLPQFVGDGGWPVWTQMFVLGLVFIASALAVYALLGVFAGKVLAGSERASRILTGVAGVAMMCVAAGMAVQHFL</sequence>
<dbReference type="EMBL" id="JAAYSN010000326">
    <property type="protein sequence ID" value="NLP40372.1"/>
    <property type="molecule type" value="Genomic_DNA"/>
</dbReference>
<evidence type="ECO:0000313" key="9">
    <source>
        <dbReference type="Proteomes" id="UP000193309"/>
    </source>
</evidence>
<feature type="transmembrane region" description="Helical" evidence="6">
    <location>
        <begin position="38"/>
        <end position="62"/>
    </location>
</feature>
<keyword evidence="2" id="KW-1003">Cell membrane</keyword>
<dbReference type="OrthoDB" id="9814990at2"/>
<evidence type="ECO:0000313" key="8">
    <source>
        <dbReference type="EMBL" id="SMG37496.1"/>
    </source>
</evidence>
<evidence type="ECO:0000256" key="2">
    <source>
        <dbReference type="ARBA" id="ARBA00022475"/>
    </source>
</evidence>
<protein>
    <submittedName>
        <fullName evidence="7">LysE family translocator</fullName>
    </submittedName>
    <submittedName>
        <fullName evidence="8">Threonine/homoserine/homoserine lactone efflux protein</fullName>
    </submittedName>
</protein>
<dbReference type="Pfam" id="PF01810">
    <property type="entry name" value="LysE"/>
    <property type="match status" value="1"/>
</dbReference>
<dbReference type="PANTHER" id="PTHR30086:SF20">
    <property type="entry name" value="ARGININE EXPORTER PROTEIN ARGO-RELATED"/>
    <property type="match status" value="1"/>
</dbReference>
<keyword evidence="4 6" id="KW-1133">Transmembrane helix</keyword>
<feature type="transmembrane region" description="Helical" evidence="6">
    <location>
        <begin position="6"/>
        <end position="26"/>
    </location>
</feature>
<reference evidence="7 10" key="3">
    <citation type="journal article" date="2020" name="Biotechnol. Biofuels">
        <title>New insights from the biogas microbiome by comprehensive genome-resolved metagenomics of nearly 1600 species originating from multiple anaerobic digesters.</title>
        <authorList>
            <person name="Campanaro S."/>
            <person name="Treu L."/>
            <person name="Rodriguez-R L.M."/>
            <person name="Kovalovszki A."/>
            <person name="Ziels R.M."/>
            <person name="Maus I."/>
            <person name="Zhu X."/>
            <person name="Kougias P.G."/>
            <person name="Basile A."/>
            <person name="Luo G."/>
            <person name="Schluter A."/>
            <person name="Konstantinidis K.T."/>
            <person name="Angelidaki I."/>
        </authorList>
    </citation>
    <scope>NUCLEOTIDE SEQUENCE [LARGE SCALE GENOMIC DNA]</scope>
    <source>
        <strain evidence="7">AS23ysBPME_344</strain>
    </source>
</reference>
<evidence type="ECO:0000256" key="4">
    <source>
        <dbReference type="ARBA" id="ARBA00022989"/>
    </source>
</evidence>
<gene>
    <name evidence="7" type="ORF">GX356_11805</name>
    <name evidence="8" type="ORF">SAMN06295981_2364</name>
</gene>
<dbReference type="GO" id="GO:0005886">
    <property type="term" value="C:plasma membrane"/>
    <property type="evidence" value="ECO:0007669"/>
    <property type="project" value="UniProtKB-SubCell"/>
</dbReference>
<evidence type="ECO:0000313" key="7">
    <source>
        <dbReference type="EMBL" id="NLP40372.1"/>
    </source>
</evidence>
<name>A0A1X7K9H8_9CORY</name>
<dbReference type="RefSeq" id="WP_085550441.1">
    <property type="nucleotide sequence ID" value="NZ_FXAR01000010.1"/>
</dbReference>
<feature type="transmembrane region" description="Helical" evidence="6">
    <location>
        <begin position="68"/>
        <end position="86"/>
    </location>
</feature>
<dbReference type="InterPro" id="IPR001123">
    <property type="entry name" value="LeuE-type"/>
</dbReference>
<dbReference type="GO" id="GO:0015171">
    <property type="term" value="F:amino acid transmembrane transporter activity"/>
    <property type="evidence" value="ECO:0007669"/>
    <property type="project" value="TreeGrafter"/>
</dbReference>
<evidence type="ECO:0000256" key="3">
    <source>
        <dbReference type="ARBA" id="ARBA00022692"/>
    </source>
</evidence>
<dbReference type="EMBL" id="FXAR01000010">
    <property type="protein sequence ID" value="SMG37496.1"/>
    <property type="molecule type" value="Genomic_DNA"/>
</dbReference>
<keyword evidence="3 6" id="KW-0812">Transmembrane</keyword>
<dbReference type="STRING" id="1610489.SAMN06295981_2364"/>
<organism evidence="8 9">
    <name type="scientific">Corynebacterium pollutisoli</name>
    <dbReference type="NCBI Taxonomy" id="1610489"/>
    <lineage>
        <taxon>Bacteria</taxon>
        <taxon>Bacillati</taxon>
        <taxon>Actinomycetota</taxon>
        <taxon>Actinomycetes</taxon>
        <taxon>Mycobacteriales</taxon>
        <taxon>Corynebacteriaceae</taxon>
        <taxon>Corynebacterium</taxon>
    </lineage>
</organism>
<feature type="transmembrane region" description="Helical" evidence="6">
    <location>
        <begin position="205"/>
        <end position="226"/>
    </location>
</feature>
<dbReference type="AlphaFoldDB" id="A0A1X7K9H8"/>
<evidence type="ECO:0000256" key="6">
    <source>
        <dbReference type="SAM" id="Phobius"/>
    </source>
</evidence>
<comment type="subcellular location">
    <subcellularLocation>
        <location evidence="1">Cell membrane</location>
        <topology evidence="1">Multi-pass membrane protein</topology>
    </subcellularLocation>
</comment>
<evidence type="ECO:0000256" key="1">
    <source>
        <dbReference type="ARBA" id="ARBA00004651"/>
    </source>
</evidence>
<reference evidence="8" key="2">
    <citation type="submission" date="2017-04" db="EMBL/GenBank/DDBJ databases">
        <authorList>
            <person name="Afonso C.L."/>
            <person name="Miller P.J."/>
            <person name="Scott M.A."/>
            <person name="Spackman E."/>
            <person name="Goraichik I."/>
            <person name="Dimitrov K.M."/>
            <person name="Suarez D.L."/>
            <person name="Swayne D.E."/>
        </authorList>
    </citation>
    <scope>NUCLEOTIDE SEQUENCE [LARGE SCALE GENOMIC DNA]</scope>
    <source>
        <strain evidence="8">VDS</strain>
    </source>
</reference>
<dbReference type="PANTHER" id="PTHR30086">
    <property type="entry name" value="ARGININE EXPORTER PROTEIN ARGO"/>
    <property type="match status" value="1"/>
</dbReference>
<evidence type="ECO:0000313" key="10">
    <source>
        <dbReference type="Proteomes" id="UP000568696"/>
    </source>
</evidence>
<proteinExistence type="predicted"/>
<accession>A0A1X7K9H8</accession>
<feature type="transmembrane region" description="Helical" evidence="6">
    <location>
        <begin position="133"/>
        <end position="155"/>
    </location>
</feature>
<evidence type="ECO:0000256" key="5">
    <source>
        <dbReference type="ARBA" id="ARBA00023136"/>
    </source>
</evidence>
<dbReference type="Proteomes" id="UP000193309">
    <property type="component" value="Unassembled WGS sequence"/>
</dbReference>
<feature type="transmembrane region" description="Helical" evidence="6">
    <location>
        <begin position="167"/>
        <end position="193"/>
    </location>
</feature>
<reference evidence="9" key="1">
    <citation type="submission" date="2017-04" db="EMBL/GenBank/DDBJ databases">
        <authorList>
            <person name="Varghese N."/>
            <person name="Submissions S."/>
        </authorList>
    </citation>
    <scope>NUCLEOTIDE SEQUENCE [LARGE SCALE GENOMIC DNA]</scope>
    <source>
        <strain evidence="9">VDS</strain>
    </source>
</reference>
<keyword evidence="5 6" id="KW-0472">Membrane</keyword>
<dbReference type="Proteomes" id="UP000568696">
    <property type="component" value="Unassembled WGS sequence"/>
</dbReference>